<accession>A0ABU1TAZ1</accession>
<evidence type="ECO:0000256" key="3">
    <source>
        <dbReference type="SAM" id="SignalP"/>
    </source>
</evidence>
<dbReference type="Gene3D" id="2.40.160.50">
    <property type="entry name" value="membrane protein fhac: a member of the omp85/tpsb transporter family"/>
    <property type="match status" value="1"/>
</dbReference>
<name>A0ABU1TAZ1_9SPHI</name>
<dbReference type="RefSeq" id="WP_310095898.1">
    <property type="nucleotide sequence ID" value="NZ_JAVDUU010000002.1"/>
</dbReference>
<gene>
    <name evidence="5" type="ORF">J2W55_002406</name>
</gene>
<dbReference type="InterPro" id="IPR000184">
    <property type="entry name" value="Bac_surfAg_D15"/>
</dbReference>
<sequence>MKKITLTLLLFIGAQGAFSQTHLLPKFIRKMYFDKDTTKKSSFVILPVLSSAPETGLEVGGAGLYSFYTDTANRNTRVSNIFGYATITTNGQNRLSLSTSYWTPQNKYHFTAGISYINFPFDFYGIGNNTFKANKDRIGQKRLKVNLAAEKKVADNFYIGLVAGGYHYDFTDGQPNSVFYTDPRVQFRRGGTNIYIGPSLIFDSRNNNTYTTSGALITSSFEITKGLFGLNYNGGLFNIEYTQFFLLSKKLVLGIDIQDQTLTGSQSPFFMMPTLGNDEIMRGYYNGRYRDRNLTVGQTELRYRLSDRIGIVGFVGTGEVFNKSFSFSELKPNYGGGLRYFFDIEKGLSIRADYGIGQKVAGEARQSGFYVGLGQAF</sequence>
<evidence type="ECO:0000313" key="5">
    <source>
        <dbReference type="EMBL" id="MDR6942564.1"/>
    </source>
</evidence>
<evidence type="ECO:0000256" key="1">
    <source>
        <dbReference type="ARBA" id="ARBA00004370"/>
    </source>
</evidence>
<evidence type="ECO:0000256" key="2">
    <source>
        <dbReference type="ARBA" id="ARBA00023136"/>
    </source>
</evidence>
<protein>
    <recommendedName>
        <fullName evidence="4">Bacterial surface antigen (D15) domain-containing protein</fullName>
    </recommendedName>
</protein>
<evidence type="ECO:0000313" key="6">
    <source>
        <dbReference type="Proteomes" id="UP001247620"/>
    </source>
</evidence>
<feature type="chain" id="PRO_5045291538" description="Bacterial surface antigen (D15) domain-containing protein" evidence="3">
    <location>
        <begin position="20"/>
        <end position="377"/>
    </location>
</feature>
<comment type="subcellular location">
    <subcellularLocation>
        <location evidence="1">Membrane</location>
    </subcellularLocation>
</comment>
<proteinExistence type="predicted"/>
<dbReference type="EMBL" id="JAVDUU010000002">
    <property type="protein sequence ID" value="MDR6942564.1"/>
    <property type="molecule type" value="Genomic_DNA"/>
</dbReference>
<feature type="domain" description="Bacterial surface antigen (D15)" evidence="4">
    <location>
        <begin position="89"/>
        <end position="377"/>
    </location>
</feature>
<reference evidence="5 6" key="1">
    <citation type="submission" date="2023-07" db="EMBL/GenBank/DDBJ databases">
        <title>Sorghum-associated microbial communities from plants grown in Nebraska, USA.</title>
        <authorList>
            <person name="Schachtman D."/>
        </authorList>
    </citation>
    <scope>NUCLEOTIDE SEQUENCE [LARGE SCALE GENOMIC DNA]</scope>
    <source>
        <strain evidence="5 6">3262</strain>
    </source>
</reference>
<feature type="signal peptide" evidence="3">
    <location>
        <begin position="1"/>
        <end position="19"/>
    </location>
</feature>
<dbReference type="Proteomes" id="UP001247620">
    <property type="component" value="Unassembled WGS sequence"/>
</dbReference>
<organism evidence="5 6">
    <name type="scientific">Mucilaginibacter pocheonensis</name>
    <dbReference type="NCBI Taxonomy" id="398050"/>
    <lineage>
        <taxon>Bacteria</taxon>
        <taxon>Pseudomonadati</taxon>
        <taxon>Bacteroidota</taxon>
        <taxon>Sphingobacteriia</taxon>
        <taxon>Sphingobacteriales</taxon>
        <taxon>Sphingobacteriaceae</taxon>
        <taxon>Mucilaginibacter</taxon>
    </lineage>
</organism>
<keyword evidence="3" id="KW-0732">Signal</keyword>
<comment type="caution">
    <text evidence="5">The sequence shown here is derived from an EMBL/GenBank/DDBJ whole genome shotgun (WGS) entry which is preliminary data.</text>
</comment>
<dbReference type="Pfam" id="PF01103">
    <property type="entry name" value="Omp85"/>
    <property type="match status" value="1"/>
</dbReference>
<keyword evidence="2" id="KW-0472">Membrane</keyword>
<keyword evidence="6" id="KW-1185">Reference proteome</keyword>
<evidence type="ECO:0000259" key="4">
    <source>
        <dbReference type="Pfam" id="PF01103"/>
    </source>
</evidence>